<sequence length="134" mass="14654">MKVDGGCLCGDVTYEAEIDPNRVAICHCDDCQVNSGAAYGLIVAVVGTGFHLRTGQLTEFEKTAQSGRKRQLSFCGRCGTRIHAQTRDDPGAFFGLRVGTIRQRAALQPRVQVWCQSAMPWVEALADIPKRAKQ</sequence>
<reference evidence="6 8" key="3">
    <citation type="submission" date="2018-03" db="EMBL/GenBank/DDBJ databases">
        <title>Genomic Encyclopedia of Archaeal and Bacterial Type Strains, Phase II (KMG-II): from individual species to whole genera.</title>
        <authorList>
            <person name="Goeker M."/>
        </authorList>
    </citation>
    <scope>NUCLEOTIDE SEQUENCE [LARGE SCALE GENOMIC DNA]</scope>
    <source>
        <strain evidence="6 8">DSM 25227</strain>
    </source>
</reference>
<feature type="domain" description="CENP-V/GFA" evidence="5">
    <location>
        <begin position="3"/>
        <end position="122"/>
    </location>
</feature>
<comment type="similarity">
    <text evidence="1">Belongs to the Gfa family.</text>
</comment>
<accession>A0A2Y9B4H4</accession>
<evidence type="ECO:0000313" key="8">
    <source>
        <dbReference type="Proteomes" id="UP000245839"/>
    </source>
</evidence>
<evidence type="ECO:0000256" key="2">
    <source>
        <dbReference type="ARBA" id="ARBA00022723"/>
    </source>
</evidence>
<reference evidence="9" key="1">
    <citation type="submission" date="2016-10" db="EMBL/GenBank/DDBJ databases">
        <authorList>
            <person name="Varghese N."/>
            <person name="Submissions S."/>
        </authorList>
    </citation>
    <scope>NUCLEOTIDE SEQUENCE [LARGE SCALE GENOMIC DNA]</scope>
    <source>
        <strain evidence="9">DSM 25227</strain>
    </source>
</reference>
<dbReference type="PROSITE" id="PS51891">
    <property type="entry name" value="CENP_V_GFA"/>
    <property type="match status" value="1"/>
</dbReference>
<keyword evidence="3" id="KW-0862">Zinc</keyword>
<gene>
    <name evidence="6" type="ORF">BCF38_1195</name>
    <name evidence="7" type="ORF">SAMN05421539_1195</name>
</gene>
<proteinExistence type="inferred from homology"/>
<dbReference type="OrthoDB" id="9807246at2"/>
<reference evidence="7" key="2">
    <citation type="submission" date="2016-10" db="EMBL/GenBank/DDBJ databases">
        <authorList>
            <person name="Cai Z."/>
        </authorList>
    </citation>
    <scope>NUCLEOTIDE SEQUENCE [LARGE SCALE GENOMIC DNA]</scope>
    <source>
        <strain evidence="7">DSM 25227</strain>
    </source>
</reference>
<dbReference type="InterPro" id="IPR006913">
    <property type="entry name" value="CENP-V/GFA"/>
</dbReference>
<dbReference type="GO" id="GO:0016846">
    <property type="term" value="F:carbon-sulfur lyase activity"/>
    <property type="evidence" value="ECO:0007669"/>
    <property type="project" value="InterPro"/>
</dbReference>
<dbReference type="AlphaFoldDB" id="A0A2Y9B4H4"/>
<dbReference type="EMBL" id="UETC01000019">
    <property type="protein sequence ID" value="SSA51406.1"/>
    <property type="molecule type" value="Genomic_DNA"/>
</dbReference>
<evidence type="ECO:0000256" key="4">
    <source>
        <dbReference type="ARBA" id="ARBA00023239"/>
    </source>
</evidence>
<keyword evidence="8" id="KW-1185">Reference proteome</keyword>
<dbReference type="RefSeq" id="WP_109566320.1">
    <property type="nucleotide sequence ID" value="NZ_QGDJ01000019.1"/>
</dbReference>
<dbReference type="Gene3D" id="3.90.1590.10">
    <property type="entry name" value="glutathione-dependent formaldehyde- activating enzyme (gfa)"/>
    <property type="match status" value="1"/>
</dbReference>
<dbReference type="PANTHER" id="PTHR33337:SF40">
    <property type="entry name" value="CENP-V_GFA DOMAIN-CONTAINING PROTEIN-RELATED"/>
    <property type="match status" value="1"/>
</dbReference>
<dbReference type="Proteomes" id="UP000245839">
    <property type="component" value="Unassembled WGS sequence"/>
</dbReference>
<keyword evidence="4" id="KW-0456">Lyase</keyword>
<evidence type="ECO:0000259" key="5">
    <source>
        <dbReference type="PROSITE" id="PS51891"/>
    </source>
</evidence>
<evidence type="ECO:0000313" key="6">
    <source>
        <dbReference type="EMBL" id="PWJ11438.1"/>
    </source>
</evidence>
<evidence type="ECO:0000313" key="7">
    <source>
        <dbReference type="EMBL" id="SSA51406.1"/>
    </source>
</evidence>
<organism evidence="7 9">
    <name type="scientific">Jannaschia seohaensis</name>
    <dbReference type="NCBI Taxonomy" id="475081"/>
    <lineage>
        <taxon>Bacteria</taxon>
        <taxon>Pseudomonadati</taxon>
        <taxon>Pseudomonadota</taxon>
        <taxon>Alphaproteobacteria</taxon>
        <taxon>Rhodobacterales</taxon>
        <taxon>Roseobacteraceae</taxon>
        <taxon>Jannaschia</taxon>
    </lineage>
</organism>
<name>A0A2Y9B4H4_9RHOB</name>
<evidence type="ECO:0000256" key="3">
    <source>
        <dbReference type="ARBA" id="ARBA00022833"/>
    </source>
</evidence>
<dbReference type="SUPFAM" id="SSF51316">
    <property type="entry name" value="Mss4-like"/>
    <property type="match status" value="1"/>
</dbReference>
<protein>
    <submittedName>
        <fullName evidence="7">Uncharacterized conserved protein</fullName>
    </submittedName>
</protein>
<evidence type="ECO:0000313" key="9">
    <source>
        <dbReference type="Proteomes" id="UP000251571"/>
    </source>
</evidence>
<dbReference type="PANTHER" id="PTHR33337">
    <property type="entry name" value="GFA DOMAIN-CONTAINING PROTEIN"/>
    <property type="match status" value="1"/>
</dbReference>
<keyword evidence="2" id="KW-0479">Metal-binding</keyword>
<dbReference type="Proteomes" id="UP000251571">
    <property type="component" value="Unassembled WGS sequence"/>
</dbReference>
<dbReference type="InterPro" id="IPR011057">
    <property type="entry name" value="Mss4-like_sf"/>
</dbReference>
<evidence type="ECO:0000256" key="1">
    <source>
        <dbReference type="ARBA" id="ARBA00005495"/>
    </source>
</evidence>
<dbReference type="EMBL" id="QGDJ01000019">
    <property type="protein sequence ID" value="PWJ11438.1"/>
    <property type="molecule type" value="Genomic_DNA"/>
</dbReference>
<dbReference type="GO" id="GO:0046872">
    <property type="term" value="F:metal ion binding"/>
    <property type="evidence" value="ECO:0007669"/>
    <property type="project" value="UniProtKB-KW"/>
</dbReference>
<dbReference type="Pfam" id="PF04828">
    <property type="entry name" value="GFA"/>
    <property type="match status" value="1"/>
</dbReference>